<accession>A0A423WC49</accession>
<organism evidence="10 11">
    <name type="scientific">Cytospora schulzeri</name>
    <dbReference type="NCBI Taxonomy" id="448051"/>
    <lineage>
        <taxon>Eukaryota</taxon>
        <taxon>Fungi</taxon>
        <taxon>Dikarya</taxon>
        <taxon>Ascomycota</taxon>
        <taxon>Pezizomycotina</taxon>
        <taxon>Sordariomycetes</taxon>
        <taxon>Sordariomycetidae</taxon>
        <taxon>Diaporthales</taxon>
        <taxon>Cytosporaceae</taxon>
        <taxon>Cytospora</taxon>
    </lineage>
</organism>
<evidence type="ECO:0000256" key="4">
    <source>
        <dbReference type="ARBA" id="ARBA00011881"/>
    </source>
</evidence>
<name>A0A423WC49_9PEZI</name>
<feature type="region of interest" description="Disordered" evidence="8">
    <location>
        <begin position="31"/>
        <end position="86"/>
    </location>
</feature>
<comment type="subunit">
    <text evidence="4">Homotetramer.</text>
</comment>
<dbReference type="SUPFAM" id="SSF49472">
    <property type="entry name" value="Transthyretin (synonym: prealbumin)"/>
    <property type="match status" value="1"/>
</dbReference>
<dbReference type="PANTHER" id="PTHR10395:SF7">
    <property type="entry name" value="5-HYDROXYISOURATE HYDROLASE"/>
    <property type="match status" value="1"/>
</dbReference>
<evidence type="ECO:0000313" key="10">
    <source>
        <dbReference type="EMBL" id="ROW00830.1"/>
    </source>
</evidence>
<reference evidence="10 11" key="1">
    <citation type="submission" date="2015-09" db="EMBL/GenBank/DDBJ databases">
        <title>Host preference determinants of Valsa canker pathogens revealed by comparative genomics.</title>
        <authorList>
            <person name="Yin Z."/>
            <person name="Huang L."/>
        </authorList>
    </citation>
    <scope>NUCLEOTIDE SEQUENCE [LARGE SCALE GENOMIC DNA]</scope>
    <source>
        <strain evidence="10 11">03-1</strain>
    </source>
</reference>
<dbReference type="GO" id="GO:0033971">
    <property type="term" value="F:hydroxyisourate hydrolase activity"/>
    <property type="evidence" value="ECO:0007669"/>
    <property type="project" value="UniProtKB-EC"/>
</dbReference>
<dbReference type="InterPro" id="IPR023416">
    <property type="entry name" value="Transthyretin/HIU_hydrolase_d"/>
</dbReference>
<comment type="similarity">
    <text evidence="3">Belongs to the transthyretin family. 5-hydroxyisourate hydrolase subfamily.</text>
</comment>
<dbReference type="PANTHER" id="PTHR10395">
    <property type="entry name" value="URICASE AND TRANSTHYRETIN-RELATED"/>
    <property type="match status" value="1"/>
</dbReference>
<dbReference type="Gene3D" id="2.60.40.180">
    <property type="entry name" value="Transthyretin/hydroxyisourate hydrolase domain"/>
    <property type="match status" value="1"/>
</dbReference>
<dbReference type="EMBL" id="LKEA01000020">
    <property type="protein sequence ID" value="ROW00830.1"/>
    <property type="molecule type" value="Genomic_DNA"/>
</dbReference>
<proteinExistence type="inferred from homology"/>
<dbReference type="GO" id="GO:0006144">
    <property type="term" value="P:purine nucleobase metabolic process"/>
    <property type="evidence" value="ECO:0007669"/>
    <property type="project" value="UniProtKB-KW"/>
</dbReference>
<dbReference type="Pfam" id="PF00576">
    <property type="entry name" value="Transthyretin"/>
    <property type="match status" value="1"/>
</dbReference>
<sequence length="168" mass="18084">MASPTKAPITCHILDTTLGQPARNVRVQLQLNPTSSSSSFTTTATTATTTGNSSSTPSENNNTNKHPTGLPVIFESSTDDDGRVKSWLPYSSPDSAGEVPVYTLEDVLGDIRGASRWTLRFDTGGYFAASGRDTFFPEVTVVFEVGEGQHYHVPLLLAPFSYSTYRGS</sequence>
<feature type="domain" description="Transthyretin/hydroxyisourate hydrolase" evidence="9">
    <location>
        <begin position="9"/>
        <end position="167"/>
    </location>
</feature>
<dbReference type="PROSITE" id="PS00768">
    <property type="entry name" value="TRANSTHYRETIN_1"/>
    <property type="match status" value="1"/>
</dbReference>
<dbReference type="InterPro" id="IPR014306">
    <property type="entry name" value="Hydroxyisourate_hydrolase"/>
</dbReference>
<dbReference type="OrthoDB" id="10265230at2759"/>
<evidence type="ECO:0000256" key="5">
    <source>
        <dbReference type="ARBA" id="ARBA00012609"/>
    </source>
</evidence>
<evidence type="ECO:0000259" key="9">
    <source>
        <dbReference type="Pfam" id="PF00576"/>
    </source>
</evidence>
<evidence type="ECO:0000313" key="11">
    <source>
        <dbReference type="Proteomes" id="UP000283895"/>
    </source>
</evidence>
<protein>
    <recommendedName>
        <fullName evidence="5">hydroxyisourate hydrolase</fullName>
        <ecNumber evidence="5">3.5.2.17</ecNumber>
    </recommendedName>
</protein>
<feature type="compositionally biased region" description="Low complexity" evidence="8">
    <location>
        <begin position="32"/>
        <end position="64"/>
    </location>
</feature>
<evidence type="ECO:0000256" key="6">
    <source>
        <dbReference type="ARBA" id="ARBA00022631"/>
    </source>
</evidence>
<keyword evidence="11" id="KW-1185">Reference proteome</keyword>
<evidence type="ECO:0000256" key="3">
    <source>
        <dbReference type="ARBA" id="ARBA00009850"/>
    </source>
</evidence>
<dbReference type="EC" id="3.5.2.17" evidence="5"/>
<comment type="catalytic activity">
    <reaction evidence="1">
        <text>5-hydroxyisourate + H2O = 5-hydroxy-2-oxo-4-ureido-2,5-dihydro-1H-imidazole-5-carboxylate + H(+)</text>
        <dbReference type="Rhea" id="RHEA:23736"/>
        <dbReference type="ChEBI" id="CHEBI:15377"/>
        <dbReference type="ChEBI" id="CHEBI:15378"/>
        <dbReference type="ChEBI" id="CHEBI:18072"/>
        <dbReference type="ChEBI" id="CHEBI:58639"/>
        <dbReference type="EC" id="3.5.2.17"/>
    </reaction>
</comment>
<keyword evidence="6" id="KW-0659">Purine metabolism</keyword>
<gene>
    <name evidence="10" type="ORF">VMCG_06510</name>
</gene>
<evidence type="ECO:0000256" key="7">
    <source>
        <dbReference type="ARBA" id="ARBA00022801"/>
    </source>
</evidence>
<dbReference type="Proteomes" id="UP000283895">
    <property type="component" value="Unassembled WGS sequence"/>
</dbReference>
<dbReference type="PROSITE" id="PS00769">
    <property type="entry name" value="TRANSTHYRETIN_2"/>
    <property type="match status" value="1"/>
</dbReference>
<comment type="caution">
    <text evidence="10">The sequence shown here is derived from an EMBL/GenBank/DDBJ whole genome shotgun (WGS) entry which is preliminary data.</text>
</comment>
<dbReference type="InterPro" id="IPR023419">
    <property type="entry name" value="Transthyretin_CS"/>
</dbReference>
<evidence type="ECO:0000256" key="8">
    <source>
        <dbReference type="SAM" id="MobiDB-lite"/>
    </source>
</evidence>
<dbReference type="InterPro" id="IPR036817">
    <property type="entry name" value="Transthyretin/HIU_hydrolase_sf"/>
</dbReference>
<dbReference type="InterPro" id="IPR023418">
    <property type="entry name" value="Thyroxine_BS"/>
</dbReference>
<dbReference type="AlphaFoldDB" id="A0A423WC49"/>
<evidence type="ECO:0000256" key="2">
    <source>
        <dbReference type="ARBA" id="ARBA00002704"/>
    </source>
</evidence>
<comment type="function">
    <text evidence="2">Catalyzes the hydrolysis of 5-hydroxyisourate (HIU) to 2-oxo-4-hydroxy-4-carboxy-5-ureidoimidazoline (OHCU).</text>
</comment>
<keyword evidence="7" id="KW-0378">Hydrolase</keyword>
<dbReference type="CDD" id="cd05822">
    <property type="entry name" value="TLP_HIUase"/>
    <property type="match status" value="1"/>
</dbReference>
<dbReference type="STRING" id="356882.A0A423WC49"/>
<evidence type="ECO:0000256" key="1">
    <source>
        <dbReference type="ARBA" id="ARBA00001043"/>
    </source>
</evidence>